<feature type="region of interest" description="Disordered" evidence="1">
    <location>
        <begin position="1"/>
        <end position="46"/>
    </location>
</feature>
<evidence type="ECO:0000256" key="1">
    <source>
        <dbReference type="SAM" id="MobiDB-lite"/>
    </source>
</evidence>
<reference evidence="2" key="1">
    <citation type="submission" date="2021-02" db="EMBL/GenBank/DDBJ databases">
        <authorList>
            <person name="Nowell W R."/>
        </authorList>
    </citation>
    <scope>NUCLEOTIDE SEQUENCE</scope>
    <source>
        <strain evidence="2">Ploen Becks lab</strain>
    </source>
</reference>
<comment type="caution">
    <text evidence="2">The sequence shown here is derived from an EMBL/GenBank/DDBJ whole genome shotgun (WGS) entry which is preliminary data.</text>
</comment>
<feature type="region of interest" description="Disordered" evidence="1">
    <location>
        <begin position="249"/>
        <end position="273"/>
    </location>
</feature>
<dbReference type="OrthoDB" id="10308966at2759"/>
<accession>A0A814JAF9</accession>
<feature type="compositionally biased region" description="Polar residues" evidence="1">
    <location>
        <begin position="35"/>
        <end position="46"/>
    </location>
</feature>
<dbReference type="AlphaFoldDB" id="A0A814JAF9"/>
<dbReference type="Proteomes" id="UP000663879">
    <property type="component" value="Unassembled WGS sequence"/>
</dbReference>
<evidence type="ECO:0000313" key="3">
    <source>
        <dbReference type="Proteomes" id="UP000663879"/>
    </source>
</evidence>
<gene>
    <name evidence="2" type="ORF">OXX778_LOCUS18084</name>
</gene>
<proteinExistence type="predicted"/>
<organism evidence="2 3">
    <name type="scientific">Brachionus calyciflorus</name>
    <dbReference type="NCBI Taxonomy" id="104777"/>
    <lineage>
        <taxon>Eukaryota</taxon>
        <taxon>Metazoa</taxon>
        <taxon>Spiralia</taxon>
        <taxon>Gnathifera</taxon>
        <taxon>Rotifera</taxon>
        <taxon>Eurotatoria</taxon>
        <taxon>Monogononta</taxon>
        <taxon>Pseudotrocha</taxon>
        <taxon>Ploima</taxon>
        <taxon>Brachionidae</taxon>
        <taxon>Brachionus</taxon>
    </lineage>
</organism>
<sequence>MSAVELQPEMSGQMPQNDVKPHHQTLNHEGHHEQQTQNNQEARSQQHPLHQYDLTIMQKFYDLCISKLSEQNPKWKSNEWMHINPMPGHLSLEQQNDWPNPMCMSQKQRVFEAFSRLARESGEPMILLPNFEFGDLVNFDRFLQAMRQDGANSIGKYKHFLNSKDISKMECDLVVIHPRYGIMLFEIKECDNFDAKRRSHAKTLLNQARSCFDSMGRLIAEVKGFQLNECRVPITEFVALPNVTEQPAHGSQHLNLKGDHLNTSTSSTTSSRQSKQLNYLIKNDLENSSEFAKWWTRCVVEPKVQQQQQAETSGKVNKFDASLLSLMVGFIHCVKNNSILPVVHQQTGDFALGQEAKEHFQPALNLHAEFFRPAHEKCRSLSKVVVLSIDTEKIRKTICLQTLWMMLNDSQKKISLVCSELNKPYYEDFFARQRKVYNSLNNLRIYTNLGSCDSSGQHTLKNNGEVWIFDTAINGSLKDVYEKVKEMKSFWIFTEQDDLLTQLSGELTNLNVKSVKLDEEIKSEDHLMMPLIKFPMRLKCDLLVVSDLIGYQQTSLVNKFIKTNSVLNQASMYNGQNNDHRNNHYHQQQPQYHQLKFNPSKKFRSIKFVRGGSIDNLRTQLKMHDSIVAPVVLIHVGDDDLLKTRDSNKTHEHIKELATLIKEYCPNSFVILSTLMRRKSRTENGMINDINKSILNFCKQTKSELNFFYMSNQHFEPNYHTLEGRQLTNKGLRSYVENVLFTVDYFLVRNNKQH</sequence>
<dbReference type="EMBL" id="CAJNOC010004854">
    <property type="protein sequence ID" value="CAF1035425.1"/>
    <property type="molecule type" value="Genomic_DNA"/>
</dbReference>
<evidence type="ECO:0000313" key="2">
    <source>
        <dbReference type="EMBL" id="CAF1035425.1"/>
    </source>
</evidence>
<protein>
    <submittedName>
        <fullName evidence="2">Uncharacterized protein</fullName>
    </submittedName>
</protein>
<name>A0A814JAF9_9BILA</name>
<dbReference type="SUPFAM" id="SSF52266">
    <property type="entry name" value="SGNH hydrolase"/>
    <property type="match status" value="1"/>
</dbReference>
<keyword evidence="3" id="KW-1185">Reference proteome</keyword>